<dbReference type="AlphaFoldDB" id="S9TKC5"/>
<keyword evidence="4 5" id="KW-0472">Membrane</keyword>
<dbReference type="OrthoDB" id="275944at2759"/>
<feature type="transmembrane region" description="Helical" evidence="5">
    <location>
        <begin position="63"/>
        <end position="83"/>
    </location>
</feature>
<evidence type="ECO:0000256" key="5">
    <source>
        <dbReference type="SAM" id="Phobius"/>
    </source>
</evidence>
<name>S9TKC5_9TRYP</name>
<keyword evidence="2 5" id="KW-0812">Transmembrane</keyword>
<evidence type="ECO:0000313" key="7">
    <source>
        <dbReference type="Proteomes" id="UP000015354"/>
    </source>
</evidence>
<gene>
    <name evidence="6" type="ORF">STCU_10708</name>
</gene>
<organism evidence="6 7">
    <name type="scientific">Strigomonas culicis</name>
    <dbReference type="NCBI Taxonomy" id="28005"/>
    <lineage>
        <taxon>Eukaryota</taxon>
        <taxon>Discoba</taxon>
        <taxon>Euglenozoa</taxon>
        <taxon>Kinetoplastea</taxon>
        <taxon>Metakinetoplastina</taxon>
        <taxon>Trypanosomatida</taxon>
        <taxon>Trypanosomatidae</taxon>
        <taxon>Strigomonadinae</taxon>
        <taxon>Strigomonas</taxon>
    </lineage>
</organism>
<reference evidence="6 7" key="1">
    <citation type="journal article" date="2013" name="PLoS ONE">
        <title>Predicting the Proteins of Angomonas deanei, Strigomonas culicis and Their Respective Endosymbionts Reveals New Aspects of the Trypanosomatidae Family.</title>
        <authorList>
            <person name="Motta M.C."/>
            <person name="Martins A.C."/>
            <person name="de Souza S.S."/>
            <person name="Catta-Preta C.M."/>
            <person name="Silva R."/>
            <person name="Klein C.C."/>
            <person name="de Almeida L.G."/>
            <person name="de Lima Cunha O."/>
            <person name="Ciapina L.P."/>
            <person name="Brocchi M."/>
            <person name="Colabardini A.C."/>
            <person name="de Araujo Lima B."/>
            <person name="Machado C.R."/>
            <person name="de Almeida Soares C.M."/>
            <person name="Probst C.M."/>
            <person name="de Menezes C.B."/>
            <person name="Thompson C.E."/>
            <person name="Bartholomeu D.C."/>
            <person name="Gradia D.F."/>
            <person name="Pavoni D.P."/>
            <person name="Grisard E.C."/>
            <person name="Fantinatti-Garboggini F."/>
            <person name="Marchini F.K."/>
            <person name="Rodrigues-Luiz G.F."/>
            <person name="Wagner G."/>
            <person name="Goldman G.H."/>
            <person name="Fietto J.L."/>
            <person name="Elias M.C."/>
            <person name="Goldman M.H."/>
            <person name="Sagot M.F."/>
            <person name="Pereira M."/>
            <person name="Stoco P.H."/>
            <person name="de Mendonca-Neto R.P."/>
            <person name="Teixeira S.M."/>
            <person name="Maciel T.E."/>
            <person name="de Oliveira Mendes T.A."/>
            <person name="Urmenyi T.P."/>
            <person name="de Souza W."/>
            <person name="Schenkman S."/>
            <person name="de Vasconcelos A.T."/>
        </authorList>
    </citation>
    <scope>NUCLEOTIDE SEQUENCE [LARGE SCALE GENOMIC DNA]</scope>
</reference>
<feature type="transmembrane region" description="Helical" evidence="5">
    <location>
        <begin position="35"/>
        <end position="51"/>
    </location>
</feature>
<evidence type="ECO:0000256" key="3">
    <source>
        <dbReference type="ARBA" id="ARBA00022989"/>
    </source>
</evidence>
<comment type="subcellular location">
    <subcellularLocation>
        <location evidence="1">Membrane</location>
        <topology evidence="1">Multi-pass membrane protein</topology>
    </subcellularLocation>
</comment>
<evidence type="ECO:0000256" key="2">
    <source>
        <dbReference type="ARBA" id="ARBA00022692"/>
    </source>
</evidence>
<feature type="transmembrane region" description="Helical" evidence="5">
    <location>
        <begin position="89"/>
        <end position="107"/>
    </location>
</feature>
<dbReference type="PANTHER" id="PTHR28128:SF1">
    <property type="entry name" value="GOLGI APPARATUS MEMBRANE PROTEIN TVP15"/>
    <property type="match status" value="1"/>
</dbReference>
<keyword evidence="7" id="KW-1185">Reference proteome</keyword>
<feature type="transmembrane region" description="Helical" evidence="5">
    <location>
        <begin position="12"/>
        <end position="29"/>
    </location>
</feature>
<dbReference type="PANTHER" id="PTHR28128">
    <property type="entry name" value="GOLGI APPARATUS MEMBRANE PROTEIN TVP15"/>
    <property type="match status" value="1"/>
</dbReference>
<evidence type="ECO:0000256" key="1">
    <source>
        <dbReference type="ARBA" id="ARBA00004141"/>
    </source>
</evidence>
<proteinExistence type="predicted"/>
<evidence type="ECO:0000256" key="4">
    <source>
        <dbReference type="ARBA" id="ARBA00023136"/>
    </source>
</evidence>
<evidence type="ECO:0000313" key="6">
    <source>
        <dbReference type="EMBL" id="EPY17289.1"/>
    </source>
</evidence>
<accession>S9TKC5</accession>
<comment type="caution">
    <text evidence="6">The sequence shown here is derived from an EMBL/GenBank/DDBJ whole genome shotgun (WGS) entry which is preliminary data.</text>
</comment>
<protein>
    <submittedName>
        <fullName evidence="6">Uncharacterized protein</fullName>
    </submittedName>
</protein>
<dbReference type="Proteomes" id="UP000015354">
    <property type="component" value="Unassembled WGS sequence"/>
</dbReference>
<dbReference type="InterPro" id="IPR013714">
    <property type="entry name" value="Golgi_TVP15"/>
</dbReference>
<keyword evidence="3 5" id="KW-1133">Transmembrane helix</keyword>
<dbReference type="GO" id="GO:0016020">
    <property type="term" value="C:membrane"/>
    <property type="evidence" value="ECO:0007669"/>
    <property type="project" value="UniProtKB-SubCell"/>
</dbReference>
<dbReference type="EMBL" id="ATMH01010557">
    <property type="protein sequence ID" value="EPY17289.1"/>
    <property type="molecule type" value="Genomic_DNA"/>
</dbReference>
<sequence length="124" mass="13410">MITIARWVNAPVQLIGGFICFFNCIWKVLTLNVTSIIISLYIILFGLVLLLHQLGISKVKQYFGFLDIWVSEAVFLIFLGTLGIATGAIFGYIIGAVSCVAGVLCIIDRFAVGKRLINGQGAAA</sequence>